<protein>
    <submittedName>
        <fullName evidence="2">NAD(P)-dependent dehydrogenase (Short-subunit alcohol dehydrogenase family)</fullName>
    </submittedName>
</protein>
<dbReference type="Pfam" id="PF13561">
    <property type="entry name" value="adh_short_C2"/>
    <property type="match status" value="1"/>
</dbReference>
<dbReference type="Proteomes" id="UP000256941">
    <property type="component" value="Unassembled WGS sequence"/>
</dbReference>
<organism evidence="2 3">
    <name type="scientific">Paracoccus versutus</name>
    <name type="common">Thiobacillus versutus</name>
    <dbReference type="NCBI Taxonomy" id="34007"/>
    <lineage>
        <taxon>Bacteria</taxon>
        <taxon>Pseudomonadati</taxon>
        <taxon>Pseudomonadota</taxon>
        <taxon>Alphaproteobacteria</taxon>
        <taxon>Rhodobacterales</taxon>
        <taxon>Paracoccaceae</taxon>
        <taxon>Paracoccus</taxon>
    </lineage>
</organism>
<gene>
    <name evidence="2" type="ORF">BDD41_0401</name>
</gene>
<dbReference type="PRINTS" id="PR00081">
    <property type="entry name" value="GDHRDH"/>
</dbReference>
<evidence type="ECO:0000313" key="2">
    <source>
        <dbReference type="EMBL" id="REF71937.1"/>
    </source>
</evidence>
<sequence length="256" mass="26229">MRMQGKRAVVTAGASGMGRAGARLFAQNGASVAVVDVNAEATAEVVAGIEAEGGKATGIVADLSRPEECSRIIAEAAEALGGIDTLWSHAGTPGPTEVEGIDLEQYDFSVALNLTSALVCAGEVAPHMRAAGGGAILFTSSVGGLVGSMMSPVYSAVKFGIVGFTQSLAQRFAADRIRVNAVCPGPVETPMLPFFMNRNVDEAGKEANLARIMAAVPLGRLAQPEEIAHAALWLLSDDASYVTGVALPVDGGYVAR</sequence>
<dbReference type="FunFam" id="3.40.50.720:FF:000084">
    <property type="entry name" value="Short-chain dehydrogenase reductase"/>
    <property type="match status" value="1"/>
</dbReference>
<dbReference type="EMBL" id="QTUJ01000001">
    <property type="protein sequence ID" value="REF71937.1"/>
    <property type="molecule type" value="Genomic_DNA"/>
</dbReference>
<dbReference type="CDD" id="cd05233">
    <property type="entry name" value="SDR_c"/>
    <property type="match status" value="1"/>
</dbReference>
<dbReference type="InterPro" id="IPR002347">
    <property type="entry name" value="SDR_fam"/>
</dbReference>
<evidence type="ECO:0000313" key="3">
    <source>
        <dbReference type="Proteomes" id="UP000256941"/>
    </source>
</evidence>
<accession>A0A3D9XNB0</accession>
<comment type="caution">
    <text evidence="2">The sequence shown here is derived from an EMBL/GenBank/DDBJ whole genome shotgun (WGS) entry which is preliminary data.</text>
</comment>
<proteinExistence type="inferred from homology"/>
<dbReference type="AlphaFoldDB" id="A0A3D9XNB0"/>
<dbReference type="RefSeq" id="WP_116221657.1">
    <property type="nucleotide sequence ID" value="NZ_CP038196.1"/>
</dbReference>
<dbReference type="SUPFAM" id="SSF51735">
    <property type="entry name" value="NAD(P)-binding Rossmann-fold domains"/>
    <property type="match status" value="1"/>
</dbReference>
<dbReference type="GO" id="GO:0016616">
    <property type="term" value="F:oxidoreductase activity, acting on the CH-OH group of donors, NAD or NADP as acceptor"/>
    <property type="evidence" value="ECO:0007669"/>
    <property type="project" value="TreeGrafter"/>
</dbReference>
<comment type="similarity">
    <text evidence="1">Belongs to the short-chain dehydrogenases/reductases (SDR) family.</text>
</comment>
<dbReference type="InterPro" id="IPR036291">
    <property type="entry name" value="NAD(P)-bd_dom_sf"/>
</dbReference>
<dbReference type="Gene3D" id="3.40.50.720">
    <property type="entry name" value="NAD(P)-binding Rossmann-like Domain"/>
    <property type="match status" value="1"/>
</dbReference>
<evidence type="ECO:0000256" key="1">
    <source>
        <dbReference type="ARBA" id="ARBA00006484"/>
    </source>
</evidence>
<name>A0A3D9XNB0_PARVE</name>
<dbReference type="PRINTS" id="PR00080">
    <property type="entry name" value="SDRFAMILY"/>
</dbReference>
<dbReference type="PANTHER" id="PTHR42760">
    <property type="entry name" value="SHORT-CHAIN DEHYDROGENASES/REDUCTASES FAMILY MEMBER"/>
    <property type="match status" value="1"/>
</dbReference>
<reference evidence="2 3" key="1">
    <citation type="submission" date="2018-08" db="EMBL/GenBank/DDBJ databases">
        <title>Genomic Encyclopedia of Archaeal and Bacterial Type Strains, Phase II (KMG-II): from individual species to whole genera.</title>
        <authorList>
            <person name="Goeker M."/>
        </authorList>
    </citation>
    <scope>NUCLEOTIDE SEQUENCE [LARGE SCALE GENOMIC DNA]</scope>
    <source>
        <strain evidence="2 3">DSM 17099</strain>
    </source>
</reference>